<evidence type="ECO:0000313" key="2">
    <source>
        <dbReference type="Proteomes" id="UP000016183"/>
    </source>
</evidence>
<dbReference type="Proteomes" id="UP000016183">
    <property type="component" value="Unassembled WGS sequence"/>
</dbReference>
<gene>
    <name evidence="1" type="ORF">HMPREF9733_02670</name>
</gene>
<dbReference type="RefSeq" id="WP_010697669.1">
    <property type="nucleotide sequence ID" value="NZ_KB442455.1"/>
</dbReference>
<dbReference type="HOGENOM" id="CLU_2557272_0_0_12"/>
<organism evidence="1 2">
    <name type="scientific">Treponema denticola SP33</name>
    <dbReference type="NCBI Taxonomy" id="999437"/>
    <lineage>
        <taxon>Bacteria</taxon>
        <taxon>Pseudomonadati</taxon>
        <taxon>Spirochaetota</taxon>
        <taxon>Spirochaetia</taxon>
        <taxon>Spirochaetales</taxon>
        <taxon>Treponemataceae</taxon>
        <taxon>Treponema</taxon>
    </lineage>
</organism>
<name>M2AR80_TREDN</name>
<proteinExistence type="predicted"/>
<protein>
    <submittedName>
        <fullName evidence="1">Uncharacterized protein</fullName>
    </submittedName>
</protein>
<dbReference type="PATRIC" id="fig|999437.3.peg.2749"/>
<accession>M2AR80</accession>
<dbReference type="EMBL" id="AGDZ01000039">
    <property type="protein sequence ID" value="EMB19570.1"/>
    <property type="molecule type" value="Genomic_DNA"/>
</dbReference>
<comment type="caution">
    <text evidence="1">The sequence shown here is derived from an EMBL/GenBank/DDBJ whole genome shotgun (WGS) entry which is preliminary data.</text>
</comment>
<reference evidence="1 2" key="1">
    <citation type="submission" date="2012-01" db="EMBL/GenBank/DDBJ databases">
        <title>The Genome Sequence of Treponema denticola SP33.</title>
        <authorList>
            <consortium name="The Broad Institute Genome Sequencing Platform"/>
            <person name="Earl A."/>
            <person name="Ward D."/>
            <person name="Feldgarden M."/>
            <person name="Gevers D."/>
            <person name="Blanton J.M."/>
            <person name="Fenno C.J."/>
            <person name="Baranova O.V."/>
            <person name="Mathney J."/>
            <person name="Dewhirst F.E."/>
            <person name="Izard J."/>
            <person name="Young S.K."/>
            <person name="Zeng Q."/>
            <person name="Gargeya S."/>
            <person name="Fitzgerald M."/>
            <person name="Haas B."/>
            <person name="Abouelleil A."/>
            <person name="Alvarado L."/>
            <person name="Arachchi H.M."/>
            <person name="Berlin A."/>
            <person name="Chapman S.B."/>
            <person name="Gearin G."/>
            <person name="Goldberg J."/>
            <person name="Griggs A."/>
            <person name="Gujja S."/>
            <person name="Hansen M."/>
            <person name="Heiman D."/>
            <person name="Howarth C."/>
            <person name="Larimer J."/>
            <person name="Lui A."/>
            <person name="MacDonald P.J.P."/>
            <person name="McCowen C."/>
            <person name="Montmayeur A."/>
            <person name="Murphy C."/>
            <person name="Neiman D."/>
            <person name="Pearson M."/>
            <person name="Priest M."/>
            <person name="Roberts A."/>
            <person name="Saif S."/>
            <person name="Shea T."/>
            <person name="Sisk P."/>
            <person name="Stolte C."/>
            <person name="Sykes S."/>
            <person name="Wortman J."/>
            <person name="Nusbaum C."/>
            <person name="Birren B."/>
        </authorList>
    </citation>
    <scope>NUCLEOTIDE SEQUENCE [LARGE SCALE GENOMIC DNA]</scope>
    <source>
        <strain evidence="1 2">SP33</strain>
    </source>
</reference>
<dbReference type="AlphaFoldDB" id="M2AR80"/>
<sequence>MKIIQNHYTLDECYFIPLKRMERLAKGYTFRKSKDEWLVYESSHFTSDIDYDDKFKVVGNINLKQIVLNEVLKAIEVYRGSK</sequence>
<evidence type="ECO:0000313" key="1">
    <source>
        <dbReference type="EMBL" id="EMB19570.1"/>
    </source>
</evidence>